<keyword evidence="4 7" id="KW-0949">S-adenosyl-L-methionine</keyword>
<keyword evidence="3 7" id="KW-0808">Transferase</keyword>
<dbReference type="HAMAP" id="MF_02060">
    <property type="entry name" value="tRNA_methyltr_TrmH"/>
    <property type="match status" value="1"/>
</dbReference>
<dbReference type="PANTHER" id="PTHR43453:SF1">
    <property type="entry name" value="TRNA_RRNA METHYLTRANSFERASE SPOU TYPE DOMAIN-CONTAINING PROTEIN"/>
    <property type="match status" value="1"/>
</dbReference>
<dbReference type="EC" id="2.1.1.34" evidence="7"/>
<dbReference type="Pfam" id="PF12105">
    <property type="entry name" value="SpoU_methylas_C"/>
    <property type="match status" value="1"/>
</dbReference>
<sequence length="233" mass="26027">MSPERYARINQMLDNRQTDLTLCLDTVHKTQNIAAVIRTADAVGIHQIHAVWPDADMRVSGNTASGSQQWVKTIQYNCMSEAAKAFNSQGMQVLATNFSAKAIDFRDIDYTKPTVVIMGNERDGVSDAGLAIASQHIIIPMLGMVQSLNVSVASALIMYEAQRQREQAGMYGSRQLDEAYCQKMLFEQGHPIYAKACRRKNIPYPSIDEQGQIAADATWWQRMREPDPNAEEA</sequence>
<evidence type="ECO:0000256" key="6">
    <source>
        <dbReference type="ARBA" id="ARBA00022884"/>
    </source>
</evidence>
<evidence type="ECO:0000259" key="8">
    <source>
        <dbReference type="Pfam" id="PF00588"/>
    </source>
</evidence>
<dbReference type="InterPro" id="IPR001537">
    <property type="entry name" value="SpoU_MeTrfase"/>
</dbReference>
<evidence type="ECO:0000256" key="3">
    <source>
        <dbReference type="ARBA" id="ARBA00022679"/>
    </source>
</evidence>
<keyword evidence="2 7" id="KW-0489">Methyltransferase</keyword>
<dbReference type="Pfam" id="PF00588">
    <property type="entry name" value="SpoU_methylase"/>
    <property type="match status" value="1"/>
</dbReference>
<dbReference type="CDD" id="cd18092">
    <property type="entry name" value="SpoU-like_TrmH"/>
    <property type="match status" value="1"/>
</dbReference>
<dbReference type="SUPFAM" id="SSF75217">
    <property type="entry name" value="alpha/beta knot"/>
    <property type="match status" value="1"/>
</dbReference>
<comment type="similarity">
    <text evidence="7">Belongs to the class IV-like SAM-binding methyltransferase superfamily. RNA methyltransferase TrmH family.</text>
</comment>
<dbReference type="Gene3D" id="3.40.1280.10">
    <property type="match status" value="1"/>
</dbReference>
<dbReference type="InterPro" id="IPR029028">
    <property type="entry name" value="Alpha/beta_knot_MTases"/>
</dbReference>
<dbReference type="Proteomes" id="UP001203212">
    <property type="component" value="Unassembled WGS sequence"/>
</dbReference>
<proteinExistence type="inferred from homology"/>
<reference evidence="10 11" key="1">
    <citation type="submission" date="2022-01" db="EMBL/GenBank/DDBJ databases">
        <title>Whole genome-based taxonomy of the Shewanellaceae.</title>
        <authorList>
            <person name="Martin-Rodriguez A.J."/>
        </authorList>
    </citation>
    <scope>NUCLEOTIDE SEQUENCE [LARGE SCALE GENOMIC DNA]</scope>
    <source>
        <strain evidence="10 11">JCM 17801</strain>
    </source>
</reference>
<evidence type="ECO:0000256" key="5">
    <source>
        <dbReference type="ARBA" id="ARBA00022694"/>
    </source>
</evidence>
<dbReference type="PANTHER" id="PTHR43453">
    <property type="entry name" value="RRNA METHYLASE-LIKE"/>
    <property type="match status" value="1"/>
</dbReference>
<dbReference type="NCBIfam" id="NF008295">
    <property type="entry name" value="PRK11081.1"/>
    <property type="match status" value="1"/>
</dbReference>
<comment type="caution">
    <text evidence="7">Lacks conserved residue(s) required for the propagation of feature annotation.</text>
</comment>
<feature type="binding site" evidence="7">
    <location>
        <position position="148"/>
    </location>
    <ligand>
        <name>S-adenosyl-L-methionine</name>
        <dbReference type="ChEBI" id="CHEBI:59789"/>
    </ligand>
</feature>
<comment type="caution">
    <text evidence="10">The sequence shown here is derived from an EMBL/GenBank/DDBJ whole genome shotgun (WGS) entry which is preliminary data.</text>
</comment>
<feature type="binding site" evidence="7">
    <location>
        <position position="96"/>
    </location>
    <ligand>
        <name>S-adenosyl-L-methionine</name>
        <dbReference type="ChEBI" id="CHEBI:59789"/>
    </ligand>
</feature>
<evidence type="ECO:0000256" key="4">
    <source>
        <dbReference type="ARBA" id="ARBA00022691"/>
    </source>
</evidence>
<protein>
    <recommendedName>
        <fullName evidence="7">tRNA (guanosine(18)-2'-O)-methyltransferase</fullName>
        <ecNumber evidence="7">2.1.1.34</ecNumber>
    </recommendedName>
    <alternativeName>
        <fullName evidence="7">tRNA [Gm18] methyltransferase</fullName>
    </alternativeName>
</protein>
<feature type="binding site" evidence="7">
    <location>
        <position position="139"/>
    </location>
    <ligand>
        <name>S-adenosyl-L-methionine</name>
        <dbReference type="ChEBI" id="CHEBI:59789"/>
    </ligand>
</feature>
<gene>
    <name evidence="7 10" type="primary">trmH</name>
    <name evidence="10" type="ORF">L2689_13610</name>
</gene>
<evidence type="ECO:0000313" key="11">
    <source>
        <dbReference type="Proteomes" id="UP001203212"/>
    </source>
</evidence>
<name>A0ABT0L3H7_9GAMM</name>
<dbReference type="InterPro" id="IPR029026">
    <property type="entry name" value="tRNA_m1G_MTases_N"/>
</dbReference>
<evidence type="ECO:0000313" key="10">
    <source>
        <dbReference type="EMBL" id="MCL1118273.1"/>
    </source>
</evidence>
<evidence type="ECO:0000256" key="2">
    <source>
        <dbReference type="ARBA" id="ARBA00022603"/>
    </source>
</evidence>
<evidence type="ECO:0000256" key="1">
    <source>
        <dbReference type="ARBA" id="ARBA00022555"/>
    </source>
</evidence>
<dbReference type="EMBL" id="JAKILK010000008">
    <property type="protein sequence ID" value="MCL1118273.1"/>
    <property type="molecule type" value="Genomic_DNA"/>
</dbReference>
<dbReference type="InterPro" id="IPR033671">
    <property type="entry name" value="TrmH"/>
</dbReference>
<dbReference type="RefSeq" id="WP_188842272.1">
    <property type="nucleotide sequence ID" value="NZ_BMOT01000008.1"/>
</dbReference>
<organism evidence="10 11">
    <name type="scientific">Shewanella aestuarii</name>
    <dbReference type="NCBI Taxonomy" id="1028752"/>
    <lineage>
        <taxon>Bacteria</taxon>
        <taxon>Pseudomonadati</taxon>
        <taxon>Pseudomonadota</taxon>
        <taxon>Gammaproteobacteria</taxon>
        <taxon>Alteromonadales</taxon>
        <taxon>Shewanellaceae</taxon>
        <taxon>Shewanella</taxon>
    </lineage>
</organism>
<accession>A0ABT0L3H7</accession>
<keyword evidence="6 7" id="KW-0694">RNA-binding</keyword>
<keyword evidence="11" id="KW-1185">Reference proteome</keyword>
<comment type="function">
    <text evidence="7">Catalyzes the 2'-O methylation of guanosine at position 18 in tRNA.</text>
</comment>
<keyword evidence="1 7" id="KW-0820">tRNA-binding</keyword>
<dbReference type="InterPro" id="IPR022724">
    <property type="entry name" value="rRNA_MeTrfase_SpoU_C"/>
</dbReference>
<evidence type="ECO:0000256" key="7">
    <source>
        <dbReference type="HAMAP-Rule" id="MF_02060"/>
    </source>
</evidence>
<comment type="catalytic activity">
    <reaction evidence="7">
        <text>guanosine(18) in tRNA + S-adenosyl-L-methionine = 2'-O-methylguanosine(18) in tRNA + S-adenosyl-L-homocysteine + H(+)</text>
        <dbReference type="Rhea" id="RHEA:20077"/>
        <dbReference type="Rhea" id="RHEA-COMP:10190"/>
        <dbReference type="Rhea" id="RHEA-COMP:10192"/>
        <dbReference type="ChEBI" id="CHEBI:15378"/>
        <dbReference type="ChEBI" id="CHEBI:57856"/>
        <dbReference type="ChEBI" id="CHEBI:59789"/>
        <dbReference type="ChEBI" id="CHEBI:74269"/>
        <dbReference type="ChEBI" id="CHEBI:74445"/>
        <dbReference type="EC" id="2.1.1.34"/>
    </reaction>
</comment>
<feature type="domain" description="tRNA/rRNA methyltransferase SpoU type" evidence="8">
    <location>
        <begin position="20"/>
        <end position="159"/>
    </location>
</feature>
<evidence type="ECO:0000259" key="9">
    <source>
        <dbReference type="Pfam" id="PF12105"/>
    </source>
</evidence>
<keyword evidence="5 7" id="KW-0819">tRNA processing</keyword>
<feature type="domain" description="RNA methyltransferase SpoU/TrmH type C-terminal" evidence="9">
    <location>
        <begin position="163"/>
        <end position="216"/>
    </location>
</feature>